<evidence type="ECO:0000313" key="2">
    <source>
        <dbReference type="EMBL" id="APH02342.1"/>
    </source>
</evidence>
<feature type="transmembrane region" description="Helical" evidence="1">
    <location>
        <begin position="84"/>
        <end position="106"/>
    </location>
</feature>
<reference evidence="2 3" key="1">
    <citation type="submission" date="2015-11" db="EMBL/GenBank/DDBJ databases">
        <authorList>
            <person name="Zhang Y."/>
            <person name="Guo Z."/>
        </authorList>
    </citation>
    <scope>NUCLEOTIDE SEQUENCE [LARGE SCALE GENOMIC DNA]</scope>
    <source>
        <strain evidence="2 3">YFY001</strain>
    </source>
</reference>
<name>A0A1L3MJ34_9MICO</name>
<protein>
    <submittedName>
        <fullName evidence="2">Uncharacterized protein</fullName>
    </submittedName>
</protein>
<dbReference type="EMBL" id="CP013290">
    <property type="protein sequence ID" value="APH02342.1"/>
    <property type="molecule type" value="Genomic_DNA"/>
</dbReference>
<dbReference type="KEGG" id="jte:ASJ30_13055"/>
<evidence type="ECO:0000313" key="3">
    <source>
        <dbReference type="Proteomes" id="UP000182938"/>
    </source>
</evidence>
<keyword evidence="1" id="KW-0812">Transmembrane</keyword>
<accession>A0A1L3MJ34</accession>
<keyword evidence="1" id="KW-0472">Membrane</keyword>
<feature type="transmembrane region" description="Helical" evidence="1">
    <location>
        <begin position="52"/>
        <end position="72"/>
    </location>
</feature>
<sequence>MTSPPQRVRVIRTRRPSRTPRRRTVREEIVDESRLGSTYVNSLRRAQLQLSLGTLALGVATLGALPVIFALAPAARRVSVLGLPVAWLLLGVLVYPGVVLVARWYVRATERLEAEFSDLVSRR</sequence>
<proteinExistence type="predicted"/>
<dbReference type="AlphaFoldDB" id="A0A1L3MJ34"/>
<evidence type="ECO:0000256" key="1">
    <source>
        <dbReference type="SAM" id="Phobius"/>
    </source>
</evidence>
<keyword evidence="1" id="KW-1133">Transmembrane helix</keyword>
<keyword evidence="3" id="KW-1185">Reference proteome</keyword>
<dbReference type="RefSeq" id="WP_072625495.1">
    <property type="nucleotide sequence ID" value="NZ_CP013290.1"/>
</dbReference>
<dbReference type="Proteomes" id="UP000182938">
    <property type="component" value="Chromosome"/>
</dbReference>
<gene>
    <name evidence="2" type="ORF">ASJ30_13055</name>
</gene>
<organism evidence="2 3">
    <name type="scientific">Janibacter indicus</name>
    <dbReference type="NCBI Taxonomy" id="857417"/>
    <lineage>
        <taxon>Bacteria</taxon>
        <taxon>Bacillati</taxon>
        <taxon>Actinomycetota</taxon>
        <taxon>Actinomycetes</taxon>
        <taxon>Micrococcales</taxon>
        <taxon>Intrasporangiaceae</taxon>
        <taxon>Janibacter</taxon>
    </lineage>
</organism>